<dbReference type="Proteomes" id="UP000663203">
    <property type="component" value="Chromosome"/>
</dbReference>
<dbReference type="KEGG" id="hakz:J0X25_02180"/>
<evidence type="ECO:0000313" key="4">
    <source>
        <dbReference type="EMBL" id="QSW99791.1"/>
    </source>
</evidence>
<keyword evidence="5" id="KW-1185">Reference proteome</keyword>
<dbReference type="GO" id="GO:0005829">
    <property type="term" value="C:cytosol"/>
    <property type="evidence" value="ECO:0007669"/>
    <property type="project" value="TreeGrafter"/>
</dbReference>
<dbReference type="AlphaFoldDB" id="A0A8A2VE66"/>
<dbReference type="RefSeq" id="WP_207289397.1">
    <property type="nucleotide sequence ID" value="NZ_CP071462.1"/>
</dbReference>
<protein>
    <submittedName>
        <fullName evidence="4">HNH endonuclease</fullName>
    </submittedName>
</protein>
<dbReference type="SMART" id="SM00507">
    <property type="entry name" value="HNHc"/>
    <property type="match status" value="1"/>
</dbReference>
<dbReference type="GO" id="GO:0008270">
    <property type="term" value="F:zinc ion binding"/>
    <property type="evidence" value="ECO:0007669"/>
    <property type="project" value="InterPro"/>
</dbReference>
<keyword evidence="1" id="KW-0540">Nuclease</keyword>
<dbReference type="EMBL" id="CP071462">
    <property type="protein sequence ID" value="QSW99791.1"/>
    <property type="molecule type" value="Genomic_DNA"/>
</dbReference>
<proteinExistence type="predicted"/>
<dbReference type="CDD" id="cd00085">
    <property type="entry name" value="HNHc"/>
    <property type="match status" value="1"/>
</dbReference>
<evidence type="ECO:0000259" key="3">
    <source>
        <dbReference type="SMART" id="SM00507"/>
    </source>
</evidence>
<sequence>MADYSKTVCRDCGTEVVKSTSERGKQRGYKFCPECKKTLRSSDDLEVKRLKCTCCEESLDQSEEGKKERKELRRSIAEEIKENGFDPEDDGLDTRHIEVAHRTSPGLCKNCLDSGCDESEICWYRRSVTDPSECEEHSFFDRRVVAAESMGIECRWCGYVTSGGPKSSDYGPDWGEARFEALQRDGFCCQKCGMTQKEHRAEYETGLHVHHIEPYRKFDDDEKAHKLDNLVTVCESCHKDLEPLSNAEQQEIIA</sequence>
<dbReference type="InterPro" id="IPR002711">
    <property type="entry name" value="HNH"/>
</dbReference>
<organism evidence="4 5">
    <name type="scientific">Haloterrigena alkaliphila</name>
    <dbReference type="NCBI Taxonomy" id="2816475"/>
    <lineage>
        <taxon>Archaea</taxon>
        <taxon>Methanobacteriati</taxon>
        <taxon>Methanobacteriota</taxon>
        <taxon>Stenosarchaea group</taxon>
        <taxon>Halobacteria</taxon>
        <taxon>Halobacteriales</taxon>
        <taxon>Natrialbaceae</taxon>
        <taxon>Haloterrigena</taxon>
    </lineage>
</organism>
<gene>
    <name evidence="4" type="ORF">J0X25_02180</name>
</gene>
<dbReference type="InterPro" id="IPR003615">
    <property type="entry name" value="HNH_nuc"/>
</dbReference>
<name>A0A8A2VE66_9EURY</name>
<feature type="domain" description="HNH nuclease" evidence="3">
    <location>
        <begin position="176"/>
        <end position="239"/>
    </location>
</feature>
<dbReference type="GeneID" id="63186075"/>
<keyword evidence="2" id="KW-0378">Hydrolase</keyword>
<dbReference type="PANTHER" id="PTHR41286">
    <property type="entry name" value="HNH NUCLEASE YAJD-RELATED"/>
    <property type="match status" value="1"/>
</dbReference>
<evidence type="ECO:0000256" key="2">
    <source>
        <dbReference type="ARBA" id="ARBA00022801"/>
    </source>
</evidence>
<dbReference type="GO" id="GO:0003676">
    <property type="term" value="F:nucleic acid binding"/>
    <property type="evidence" value="ECO:0007669"/>
    <property type="project" value="InterPro"/>
</dbReference>
<keyword evidence="4" id="KW-0255">Endonuclease</keyword>
<dbReference type="Gene3D" id="1.10.30.50">
    <property type="match status" value="1"/>
</dbReference>
<evidence type="ECO:0000256" key="1">
    <source>
        <dbReference type="ARBA" id="ARBA00022722"/>
    </source>
</evidence>
<dbReference type="Pfam" id="PF01844">
    <property type="entry name" value="HNH"/>
    <property type="match status" value="1"/>
</dbReference>
<reference evidence="4 5" key="1">
    <citation type="submission" date="2021-03" db="EMBL/GenBank/DDBJ databases">
        <title>Haloterrigena longa sp. nov. and Haloterrigena limicola sp. nov., extremely halophilic archaea isolated from a salt lake.</title>
        <authorList>
            <person name="Henglin C."/>
        </authorList>
    </citation>
    <scope>NUCLEOTIDE SEQUENCE [LARGE SCALE GENOMIC DNA]</scope>
    <source>
        <strain evidence="4 5">KZCA68</strain>
    </source>
</reference>
<dbReference type="GO" id="GO:0016787">
    <property type="term" value="F:hydrolase activity"/>
    <property type="evidence" value="ECO:0007669"/>
    <property type="project" value="UniProtKB-KW"/>
</dbReference>
<dbReference type="GO" id="GO:0004519">
    <property type="term" value="F:endonuclease activity"/>
    <property type="evidence" value="ECO:0007669"/>
    <property type="project" value="UniProtKB-KW"/>
</dbReference>
<dbReference type="PANTHER" id="PTHR41286:SF1">
    <property type="entry name" value="HNH NUCLEASE YAJD-RELATED"/>
    <property type="match status" value="1"/>
</dbReference>
<accession>A0A8A2VE66</accession>
<evidence type="ECO:0000313" key="5">
    <source>
        <dbReference type="Proteomes" id="UP000663203"/>
    </source>
</evidence>